<dbReference type="InterPro" id="IPR050411">
    <property type="entry name" value="AlphaKG_dependent_hydroxylases"/>
</dbReference>
<accession>A0AAD9QJF1</accession>
<dbReference type="PANTHER" id="PTHR10696:SF21">
    <property type="entry name" value="TAUD_TFDA-LIKE DOMAIN-CONTAINING PROTEIN"/>
    <property type="match status" value="1"/>
</dbReference>
<dbReference type="GO" id="GO:0016491">
    <property type="term" value="F:oxidoreductase activity"/>
    <property type="evidence" value="ECO:0007669"/>
    <property type="project" value="UniProtKB-KW"/>
</dbReference>
<reference evidence="3" key="1">
    <citation type="journal article" date="2023" name="G3 (Bethesda)">
        <title>Whole genome assembly and annotation of the endangered Caribbean coral Acropora cervicornis.</title>
        <authorList>
            <person name="Selwyn J.D."/>
            <person name="Vollmer S.V."/>
        </authorList>
    </citation>
    <scope>NUCLEOTIDE SEQUENCE</scope>
    <source>
        <strain evidence="3">K2</strain>
    </source>
</reference>
<reference evidence="3" key="2">
    <citation type="journal article" date="2023" name="Science">
        <title>Genomic signatures of disease resistance in endangered staghorn corals.</title>
        <authorList>
            <person name="Vollmer S.V."/>
            <person name="Selwyn J.D."/>
            <person name="Despard B.A."/>
            <person name="Roesel C.L."/>
        </authorList>
    </citation>
    <scope>NUCLEOTIDE SEQUENCE</scope>
    <source>
        <strain evidence="3">K2</strain>
    </source>
</reference>
<dbReference type="Proteomes" id="UP001249851">
    <property type="component" value="Unassembled WGS sequence"/>
</dbReference>
<protein>
    <submittedName>
        <fullName evidence="3">Dapdiamide synthesis protein DdaC</fullName>
    </submittedName>
</protein>
<dbReference type="Gene3D" id="3.60.130.10">
    <property type="entry name" value="Clavaminate synthase-like"/>
    <property type="match status" value="1"/>
</dbReference>
<keyword evidence="1" id="KW-0560">Oxidoreductase</keyword>
<dbReference type="PANTHER" id="PTHR10696">
    <property type="entry name" value="GAMMA-BUTYROBETAINE HYDROXYLASE-RELATED"/>
    <property type="match status" value="1"/>
</dbReference>
<name>A0AAD9QJF1_ACRCE</name>
<comment type="caution">
    <text evidence="3">The sequence shown here is derived from an EMBL/GenBank/DDBJ whole genome shotgun (WGS) entry which is preliminary data.</text>
</comment>
<evidence type="ECO:0000313" key="4">
    <source>
        <dbReference type="Proteomes" id="UP001249851"/>
    </source>
</evidence>
<feature type="domain" description="TauD/TfdA-like" evidence="2">
    <location>
        <begin position="83"/>
        <end position="379"/>
    </location>
</feature>
<dbReference type="EMBL" id="JARQWQ010000029">
    <property type="protein sequence ID" value="KAK2562388.1"/>
    <property type="molecule type" value="Genomic_DNA"/>
</dbReference>
<evidence type="ECO:0000259" key="2">
    <source>
        <dbReference type="Pfam" id="PF02668"/>
    </source>
</evidence>
<dbReference type="InterPro" id="IPR042098">
    <property type="entry name" value="TauD-like_sf"/>
</dbReference>
<gene>
    <name evidence="3" type="ORF">P5673_014681</name>
</gene>
<organism evidence="3 4">
    <name type="scientific">Acropora cervicornis</name>
    <name type="common">Staghorn coral</name>
    <dbReference type="NCBI Taxonomy" id="6130"/>
    <lineage>
        <taxon>Eukaryota</taxon>
        <taxon>Metazoa</taxon>
        <taxon>Cnidaria</taxon>
        <taxon>Anthozoa</taxon>
        <taxon>Hexacorallia</taxon>
        <taxon>Scleractinia</taxon>
        <taxon>Astrocoeniina</taxon>
        <taxon>Acroporidae</taxon>
        <taxon>Acropora</taxon>
    </lineage>
</organism>
<keyword evidence="4" id="KW-1185">Reference proteome</keyword>
<dbReference type="InterPro" id="IPR003819">
    <property type="entry name" value="TauD/TfdA-like"/>
</dbReference>
<evidence type="ECO:0000313" key="3">
    <source>
        <dbReference type="EMBL" id="KAK2562388.1"/>
    </source>
</evidence>
<sequence length="387" mass="44772">MARTRFYQGARVILSGMIESRSFSSKPQLVESDSFFTPLEPEEIALKCKHQIAGRKFLPGSQGKGFPEYLASARKGLPYALRADPEAEVSPERWGQLCRDQLNKMLPEYNAVLFRNLPLLDGKDFAAFAASLGYKPISYEGGTGNRYLVNGETEVYFSTSDPPDFNIELHNEMGCSPVHPKKVIFFCLIEPNEELGGVTPMARNSEIFSQLDPSVVEKLKEKKIRYTRYLPHEKHKPYASWQQSFMTNDREKVEEFLERENFNYEWEKDTENLIYWYVLPPTMTHPVTGRKIWFTQPNVHHNTYYKESPMFQGVTLPDHMYPTHTYYGDGSPIEPEVIEHIRATGWRNAVGFSWKKRDVIVFDNLTIQHSRLSFRGDRLILAYLTAE</sequence>
<proteinExistence type="predicted"/>
<dbReference type="AlphaFoldDB" id="A0AAD9QJF1"/>
<evidence type="ECO:0000256" key="1">
    <source>
        <dbReference type="ARBA" id="ARBA00023002"/>
    </source>
</evidence>
<dbReference type="SUPFAM" id="SSF51197">
    <property type="entry name" value="Clavaminate synthase-like"/>
    <property type="match status" value="1"/>
</dbReference>
<dbReference type="Pfam" id="PF02668">
    <property type="entry name" value="TauD"/>
    <property type="match status" value="1"/>
</dbReference>